<feature type="domain" description="F-box" evidence="1">
    <location>
        <begin position="10"/>
        <end position="49"/>
    </location>
</feature>
<dbReference type="SUPFAM" id="SSF52047">
    <property type="entry name" value="RNI-like"/>
    <property type="match status" value="1"/>
</dbReference>
<dbReference type="Proteomes" id="UP000703661">
    <property type="component" value="Unassembled WGS sequence"/>
</dbReference>
<dbReference type="SUPFAM" id="SSF81383">
    <property type="entry name" value="F-box domain"/>
    <property type="match status" value="1"/>
</dbReference>
<evidence type="ECO:0000313" key="3">
    <source>
        <dbReference type="Proteomes" id="UP000703661"/>
    </source>
</evidence>
<evidence type="ECO:0000259" key="1">
    <source>
        <dbReference type="Pfam" id="PF12937"/>
    </source>
</evidence>
<comment type="caution">
    <text evidence="2">The sequence shown here is derived from an EMBL/GenBank/DDBJ whole genome shotgun (WGS) entry which is preliminary data.</text>
</comment>
<sequence length="213" mass="24686">MIPNDPLCLPEIQLLVARYLEDRDLTECIRVCKLWHIAFLPCLWEDLTLKYRFIDERPIGPLLNALQRNRQLVKVLRMQSAFSTNYAISYPRLHTLNLRMVDIHDRGPTPTIELEQEYDPTPLIRLNPSIVNLSLEFIKGPYSAPFWRAVADLTNLKNLEIRDSVIEISTASDFWGLFTLLNKLVVIRSSVVRSGTIPPMLTYPQLRTLELDQ</sequence>
<dbReference type="Gene3D" id="3.80.10.10">
    <property type="entry name" value="Ribonuclease Inhibitor"/>
    <property type="match status" value="1"/>
</dbReference>
<gene>
    <name evidence="2" type="ORF">BGZ80_000052</name>
</gene>
<feature type="non-terminal residue" evidence="2">
    <location>
        <position position="213"/>
    </location>
</feature>
<keyword evidence="3" id="KW-1185">Reference proteome</keyword>
<protein>
    <recommendedName>
        <fullName evidence="1">F-box domain-containing protein</fullName>
    </recommendedName>
</protein>
<evidence type="ECO:0000313" key="2">
    <source>
        <dbReference type="EMBL" id="KAG0012322.1"/>
    </source>
</evidence>
<reference evidence="2" key="1">
    <citation type="journal article" date="2020" name="Fungal Divers.">
        <title>Resolving the Mortierellaceae phylogeny through synthesis of multi-gene phylogenetics and phylogenomics.</title>
        <authorList>
            <person name="Vandepol N."/>
            <person name="Liber J."/>
            <person name="Desiro A."/>
            <person name="Na H."/>
            <person name="Kennedy M."/>
            <person name="Barry K."/>
            <person name="Grigoriev I.V."/>
            <person name="Miller A.N."/>
            <person name="O'Donnell K."/>
            <person name="Stajich J.E."/>
            <person name="Bonito G."/>
        </authorList>
    </citation>
    <scope>NUCLEOTIDE SEQUENCE</scope>
    <source>
        <strain evidence="2">NRRL 2769</strain>
    </source>
</reference>
<dbReference type="Pfam" id="PF12937">
    <property type="entry name" value="F-box-like"/>
    <property type="match status" value="1"/>
</dbReference>
<dbReference type="EMBL" id="JAAAID010001002">
    <property type="protein sequence ID" value="KAG0012322.1"/>
    <property type="molecule type" value="Genomic_DNA"/>
</dbReference>
<dbReference type="InterPro" id="IPR032675">
    <property type="entry name" value="LRR_dom_sf"/>
</dbReference>
<name>A0A9P6MT01_9FUNG</name>
<proteinExistence type="predicted"/>
<accession>A0A9P6MT01</accession>
<dbReference type="AlphaFoldDB" id="A0A9P6MT01"/>
<dbReference type="InterPro" id="IPR001810">
    <property type="entry name" value="F-box_dom"/>
</dbReference>
<dbReference type="InterPro" id="IPR036047">
    <property type="entry name" value="F-box-like_dom_sf"/>
</dbReference>
<organism evidence="2 3">
    <name type="scientific">Entomortierella chlamydospora</name>
    <dbReference type="NCBI Taxonomy" id="101097"/>
    <lineage>
        <taxon>Eukaryota</taxon>
        <taxon>Fungi</taxon>
        <taxon>Fungi incertae sedis</taxon>
        <taxon>Mucoromycota</taxon>
        <taxon>Mortierellomycotina</taxon>
        <taxon>Mortierellomycetes</taxon>
        <taxon>Mortierellales</taxon>
        <taxon>Mortierellaceae</taxon>
        <taxon>Entomortierella</taxon>
    </lineage>
</organism>